<name>A0A5C4YAC4_9DEIO</name>
<evidence type="ECO:0000313" key="5">
    <source>
        <dbReference type="Proteomes" id="UP000629870"/>
    </source>
</evidence>
<accession>A0A5C4YAC4</accession>
<dbReference type="Proteomes" id="UP000313988">
    <property type="component" value="Unassembled WGS sequence"/>
</dbReference>
<dbReference type="SUPFAM" id="SSF56266">
    <property type="entry name" value="DmpA/ArgJ-like"/>
    <property type="match status" value="1"/>
</dbReference>
<proteinExistence type="inferred from homology"/>
<reference evidence="3 4" key="1">
    <citation type="submission" date="2019-06" db="EMBL/GenBank/DDBJ databases">
        <title>Genome sequence of Deinococcus radiopugnans ATCC 19172.</title>
        <authorList>
            <person name="Maclea K.S."/>
            <person name="Maynard C.R."/>
        </authorList>
    </citation>
    <scope>NUCLEOTIDE SEQUENCE [LARGE SCALE GENOMIC DNA]</scope>
    <source>
        <strain evidence="3 4">ATCC 19172</strain>
    </source>
</reference>
<dbReference type="EMBL" id="JACHEW010000002">
    <property type="protein sequence ID" value="MBB6015376.1"/>
    <property type="molecule type" value="Genomic_DNA"/>
</dbReference>
<protein>
    <submittedName>
        <fullName evidence="2">D-aminopeptidase</fullName>
        <ecNumber evidence="2">3.4.11.19</ecNumber>
    </submittedName>
    <submittedName>
        <fullName evidence="3">S58 family peptidase</fullName>
    </submittedName>
</protein>
<dbReference type="PANTHER" id="PTHR36512:SF3">
    <property type="entry name" value="BLR5678 PROTEIN"/>
    <property type="match status" value="1"/>
</dbReference>
<dbReference type="EC" id="3.4.11.19" evidence="2"/>
<keyword evidence="5" id="KW-1185">Reference proteome</keyword>
<dbReference type="InterPro" id="IPR005321">
    <property type="entry name" value="Peptidase_S58_DmpA"/>
</dbReference>
<evidence type="ECO:0000313" key="3">
    <source>
        <dbReference type="EMBL" id="TNM72935.1"/>
    </source>
</evidence>
<evidence type="ECO:0000313" key="2">
    <source>
        <dbReference type="EMBL" id="MBB6015376.1"/>
    </source>
</evidence>
<dbReference type="AlphaFoldDB" id="A0A5C4YAC4"/>
<dbReference type="Pfam" id="PF03576">
    <property type="entry name" value="Peptidase_S58"/>
    <property type="match status" value="1"/>
</dbReference>
<dbReference type="GO" id="GO:0004177">
    <property type="term" value="F:aminopeptidase activity"/>
    <property type="evidence" value="ECO:0007669"/>
    <property type="project" value="UniProtKB-KW"/>
</dbReference>
<dbReference type="InterPro" id="IPR016117">
    <property type="entry name" value="ArgJ-like_dom_sf"/>
</dbReference>
<evidence type="ECO:0000313" key="4">
    <source>
        <dbReference type="Proteomes" id="UP000313988"/>
    </source>
</evidence>
<reference evidence="2 5" key="2">
    <citation type="submission" date="2020-08" db="EMBL/GenBank/DDBJ databases">
        <title>Genomic Encyclopedia of Type Strains, Phase IV (KMG-IV): sequencing the most valuable type-strain genomes for metagenomic binning, comparative biology and taxonomic classification.</title>
        <authorList>
            <person name="Goeker M."/>
        </authorList>
    </citation>
    <scope>NUCLEOTIDE SEQUENCE [LARGE SCALE GENOMIC DNA]</scope>
    <source>
        <strain evidence="2 5">DSM 12027</strain>
    </source>
</reference>
<evidence type="ECO:0000256" key="1">
    <source>
        <dbReference type="ARBA" id="ARBA00007068"/>
    </source>
</evidence>
<keyword evidence="2" id="KW-0645">Protease</keyword>
<sequence length="368" mass="38179">MFRDPPPPFRRRLRELGIVPGILAPGPLNAITDVSDVLVGHETLMVEPGLRTGVSAVLPHRGNVFEDRVPAGVAIGNGFGKFVGLTQVQELGELETPVLLTNTLSVAPAMQGLVEWTLARNPQALSVNAVVGETNDGVVNDIRARALTPEHALRALAAARGGPVQEGCVGAGTGTVAFGWKAGMGTSSRVLPASLGGHTVGVLAQVNFGGVLQVAGLPVGQRTGRHYLRGELDRGDADGSVVFILATDAPLSDRNLRRLAGRAFLGLGRTGSAMSSGSGDYALAFSTAQAVRRTPPRRGAPWTPLELPNDLVSPLFLAAIEAAEEAILNALCMAVPVTTHDGQQIEALPLELLADAWAAAGRGRPGQG</sequence>
<keyword evidence="2" id="KW-0031">Aminopeptidase</keyword>
<dbReference type="Gene3D" id="3.60.70.12">
    <property type="entry name" value="L-amino peptidase D-ALA esterase/amidase"/>
    <property type="match status" value="1"/>
</dbReference>
<keyword evidence="2" id="KW-0378">Hydrolase</keyword>
<comment type="similarity">
    <text evidence="1">Belongs to the peptidase S58 family.</text>
</comment>
<dbReference type="OrthoDB" id="9770388at2"/>
<dbReference type="RefSeq" id="WP_139399838.1">
    <property type="nucleotide sequence ID" value="NZ_JACHEW010000002.1"/>
</dbReference>
<comment type="caution">
    <text evidence="3">The sequence shown here is derived from an EMBL/GenBank/DDBJ whole genome shotgun (WGS) entry which is preliminary data.</text>
</comment>
<organism evidence="3 4">
    <name type="scientific">Deinococcus radiopugnans ATCC 19172</name>
    <dbReference type="NCBI Taxonomy" id="585398"/>
    <lineage>
        <taxon>Bacteria</taxon>
        <taxon>Thermotogati</taxon>
        <taxon>Deinococcota</taxon>
        <taxon>Deinococci</taxon>
        <taxon>Deinococcales</taxon>
        <taxon>Deinococcaceae</taxon>
        <taxon>Deinococcus</taxon>
    </lineage>
</organism>
<dbReference type="PANTHER" id="PTHR36512">
    <property type="entry name" value="D-AMINOPEPTIDASE"/>
    <property type="match status" value="1"/>
</dbReference>
<dbReference type="Proteomes" id="UP000629870">
    <property type="component" value="Unassembled WGS sequence"/>
</dbReference>
<dbReference type="EMBL" id="VDMO01000001">
    <property type="protein sequence ID" value="TNM72935.1"/>
    <property type="molecule type" value="Genomic_DNA"/>
</dbReference>
<gene>
    <name evidence="3" type="ORF">FHR04_00445</name>
    <name evidence="2" type="ORF">HNQ04_000605</name>
</gene>